<accession>A0ABN3JCP7</accession>
<gene>
    <name evidence="2" type="ORF">GCM10010405_05540</name>
</gene>
<feature type="compositionally biased region" description="Low complexity" evidence="1">
    <location>
        <begin position="20"/>
        <end position="29"/>
    </location>
</feature>
<sequence length="153" mass="16249">MAAIRSSDAGGNPNHRARRAASSSSLRVSLSDRESAHSPLHLSRKDRQSNAVVSVMRPVLSPATDSVPPLAAINEGSLAGAGPWSPAATDAPPRPAPLPYTDRQDKTSRTQGPSVPRWNDESGAFDRSADERPPSKVSVRTHTGKPNYGERGH</sequence>
<feature type="region of interest" description="Disordered" evidence="1">
    <location>
        <begin position="1"/>
        <end position="153"/>
    </location>
</feature>
<keyword evidence="3" id="KW-1185">Reference proteome</keyword>
<dbReference type="Proteomes" id="UP001501638">
    <property type="component" value="Unassembled WGS sequence"/>
</dbReference>
<protein>
    <submittedName>
        <fullName evidence="2">Uncharacterized protein</fullName>
    </submittedName>
</protein>
<evidence type="ECO:0000313" key="2">
    <source>
        <dbReference type="EMBL" id="GAA2425934.1"/>
    </source>
</evidence>
<dbReference type="EMBL" id="BAAASZ010000005">
    <property type="protein sequence ID" value="GAA2425934.1"/>
    <property type="molecule type" value="Genomic_DNA"/>
</dbReference>
<reference evidence="2 3" key="1">
    <citation type="journal article" date="2019" name="Int. J. Syst. Evol. Microbiol.">
        <title>The Global Catalogue of Microorganisms (GCM) 10K type strain sequencing project: providing services to taxonomists for standard genome sequencing and annotation.</title>
        <authorList>
            <consortium name="The Broad Institute Genomics Platform"/>
            <consortium name="The Broad Institute Genome Sequencing Center for Infectious Disease"/>
            <person name="Wu L."/>
            <person name="Ma J."/>
        </authorList>
    </citation>
    <scope>NUCLEOTIDE SEQUENCE [LARGE SCALE GENOMIC DNA]</scope>
    <source>
        <strain evidence="2 3">JCM 6305</strain>
    </source>
</reference>
<name>A0ABN3JCP7_9ACTN</name>
<proteinExistence type="predicted"/>
<comment type="caution">
    <text evidence="2">The sequence shown here is derived from an EMBL/GenBank/DDBJ whole genome shotgun (WGS) entry which is preliminary data.</text>
</comment>
<organism evidence="2 3">
    <name type="scientific">Streptomyces macrosporus</name>
    <dbReference type="NCBI Taxonomy" id="44032"/>
    <lineage>
        <taxon>Bacteria</taxon>
        <taxon>Bacillati</taxon>
        <taxon>Actinomycetota</taxon>
        <taxon>Actinomycetes</taxon>
        <taxon>Kitasatosporales</taxon>
        <taxon>Streptomycetaceae</taxon>
        <taxon>Streptomyces</taxon>
    </lineage>
</organism>
<evidence type="ECO:0000256" key="1">
    <source>
        <dbReference type="SAM" id="MobiDB-lite"/>
    </source>
</evidence>
<evidence type="ECO:0000313" key="3">
    <source>
        <dbReference type="Proteomes" id="UP001501638"/>
    </source>
</evidence>